<name>A0ABT7D0H4_9BACT</name>
<organism evidence="1 2">
    <name type="scientific">Xanthocytophaga flava</name>
    <dbReference type="NCBI Taxonomy" id="3048013"/>
    <lineage>
        <taxon>Bacteria</taxon>
        <taxon>Pseudomonadati</taxon>
        <taxon>Bacteroidota</taxon>
        <taxon>Cytophagia</taxon>
        <taxon>Cytophagales</taxon>
        <taxon>Rhodocytophagaceae</taxon>
        <taxon>Xanthocytophaga</taxon>
    </lineage>
</organism>
<dbReference type="RefSeq" id="WP_314005448.1">
    <property type="nucleotide sequence ID" value="NZ_JASJOR010000002.1"/>
</dbReference>
<sequence length="124" mass="14818">MAMITNFEIEKLVESHLELWNQKDQTSRNVLMQEVYATDIEMVDRHFIAVGHAHINEFIQNLQQKNPNFRFSHRYPIDTHHNIARLYWQFGSKEKPDVVTGMDLFVIEKDKVQKLYVFVDEPNK</sequence>
<reference evidence="1 2" key="1">
    <citation type="submission" date="2023-05" db="EMBL/GenBank/DDBJ databases">
        <authorList>
            <person name="Zhang X."/>
        </authorList>
    </citation>
    <scope>NUCLEOTIDE SEQUENCE [LARGE SCALE GENOMIC DNA]</scope>
    <source>
        <strain evidence="1 2">DM2B3-1</strain>
    </source>
</reference>
<protein>
    <submittedName>
        <fullName evidence="1">Nuclear transport factor 2 family protein</fullName>
    </submittedName>
</protein>
<dbReference type="Gene3D" id="3.10.450.50">
    <property type="match status" value="1"/>
</dbReference>
<dbReference type="Proteomes" id="UP001228581">
    <property type="component" value="Unassembled WGS sequence"/>
</dbReference>
<dbReference type="InterPro" id="IPR032710">
    <property type="entry name" value="NTF2-like_dom_sf"/>
</dbReference>
<dbReference type="EMBL" id="JASJOT010000057">
    <property type="protein sequence ID" value="MDJ1498740.1"/>
    <property type="molecule type" value="Genomic_DNA"/>
</dbReference>
<evidence type="ECO:0000313" key="1">
    <source>
        <dbReference type="EMBL" id="MDJ1498740.1"/>
    </source>
</evidence>
<comment type="caution">
    <text evidence="1">The sequence shown here is derived from an EMBL/GenBank/DDBJ whole genome shotgun (WGS) entry which is preliminary data.</text>
</comment>
<gene>
    <name evidence="1" type="ORF">QNI19_37760</name>
</gene>
<accession>A0ABT7D0H4</accession>
<proteinExistence type="predicted"/>
<evidence type="ECO:0000313" key="2">
    <source>
        <dbReference type="Proteomes" id="UP001228581"/>
    </source>
</evidence>
<keyword evidence="2" id="KW-1185">Reference proteome</keyword>
<dbReference type="SUPFAM" id="SSF54427">
    <property type="entry name" value="NTF2-like"/>
    <property type="match status" value="1"/>
</dbReference>